<dbReference type="Proteomes" id="UP000184420">
    <property type="component" value="Unassembled WGS sequence"/>
</dbReference>
<dbReference type="SUPFAM" id="SSF54593">
    <property type="entry name" value="Glyoxalase/Bleomycin resistance protein/Dihydroxybiphenyl dioxygenase"/>
    <property type="match status" value="1"/>
</dbReference>
<keyword evidence="3" id="KW-1185">Reference proteome</keyword>
<feature type="domain" description="Glyoxalase/Bleomycin resistance-like N-terminal" evidence="1">
    <location>
        <begin position="5"/>
        <end position="43"/>
    </location>
</feature>
<accession>A0A1M6WVV6</accession>
<sequence length="136" mass="15395">MSKQIFINLPVADLKKSMAFYEAIGFKNNPQFTDETAACMVVSDTIFVMLLTHEKFLQFTSKKITDAKSNIAVINSLSMSSNDELNTFIANALKAGGREYREPVDYGFMQQRSFEDLDGHNWEAVYMDMSKMPPQG</sequence>
<dbReference type="Gene3D" id="3.10.180.10">
    <property type="entry name" value="2,3-Dihydroxybiphenyl 1,2-Dioxygenase, domain 1"/>
    <property type="match status" value="1"/>
</dbReference>
<dbReference type="RefSeq" id="WP_073078169.1">
    <property type="nucleotide sequence ID" value="NZ_FRBL01000001.1"/>
</dbReference>
<protein>
    <recommendedName>
        <fullName evidence="1">Glyoxalase/Bleomycin resistance-like N-terminal domain-containing protein</fullName>
    </recommendedName>
</protein>
<dbReference type="AlphaFoldDB" id="A0A1M6WVV6"/>
<reference evidence="2 3" key="1">
    <citation type="submission" date="2016-11" db="EMBL/GenBank/DDBJ databases">
        <authorList>
            <person name="Jaros S."/>
            <person name="Januszkiewicz K."/>
            <person name="Wedrychowicz H."/>
        </authorList>
    </citation>
    <scope>NUCLEOTIDE SEQUENCE [LARGE SCALE GENOMIC DNA]</scope>
    <source>
        <strain evidence="2 3">DSM 27406</strain>
    </source>
</reference>
<dbReference type="Pfam" id="PF22677">
    <property type="entry name" value="Ble-like_N"/>
    <property type="match status" value="1"/>
</dbReference>
<dbReference type="OrthoDB" id="9798430at2"/>
<dbReference type="InterPro" id="IPR029068">
    <property type="entry name" value="Glyas_Bleomycin-R_OHBP_Dase"/>
</dbReference>
<dbReference type="PANTHER" id="PTHR36503:SF2">
    <property type="entry name" value="BLR2408 PROTEIN"/>
    <property type="match status" value="1"/>
</dbReference>
<evidence type="ECO:0000313" key="2">
    <source>
        <dbReference type="EMBL" id="SHK97853.1"/>
    </source>
</evidence>
<evidence type="ECO:0000259" key="1">
    <source>
        <dbReference type="Pfam" id="PF22677"/>
    </source>
</evidence>
<evidence type="ECO:0000313" key="3">
    <source>
        <dbReference type="Proteomes" id="UP000184420"/>
    </source>
</evidence>
<dbReference type="PANTHER" id="PTHR36503">
    <property type="entry name" value="BLR2520 PROTEIN"/>
    <property type="match status" value="1"/>
</dbReference>
<name>A0A1M6WVV6_9BACT</name>
<proteinExistence type="predicted"/>
<dbReference type="EMBL" id="FRBL01000001">
    <property type="protein sequence ID" value="SHK97853.1"/>
    <property type="molecule type" value="Genomic_DNA"/>
</dbReference>
<organism evidence="2 3">
    <name type="scientific">Chitinophaga jiangningensis</name>
    <dbReference type="NCBI Taxonomy" id="1419482"/>
    <lineage>
        <taxon>Bacteria</taxon>
        <taxon>Pseudomonadati</taxon>
        <taxon>Bacteroidota</taxon>
        <taxon>Chitinophagia</taxon>
        <taxon>Chitinophagales</taxon>
        <taxon>Chitinophagaceae</taxon>
        <taxon>Chitinophaga</taxon>
    </lineage>
</organism>
<dbReference type="STRING" id="1419482.SAMN05444266_101787"/>
<dbReference type="InterPro" id="IPR053863">
    <property type="entry name" value="Glyoxy/Ble-like_N"/>
</dbReference>
<gene>
    <name evidence="2" type="ORF">SAMN05444266_101787</name>
</gene>